<protein>
    <submittedName>
        <fullName evidence="2">Uncharacterized protein</fullName>
    </submittedName>
</protein>
<dbReference type="Proteomes" id="UP000184048">
    <property type="component" value="Unassembled WGS sequence"/>
</dbReference>
<proteinExistence type="predicted"/>
<evidence type="ECO:0000313" key="3">
    <source>
        <dbReference type="Proteomes" id="UP000184048"/>
    </source>
</evidence>
<gene>
    <name evidence="2" type="ORF">SAMN02745131_00113</name>
</gene>
<accession>A0A1M4SGN8</accession>
<feature type="transmembrane region" description="Helical" evidence="1">
    <location>
        <begin position="47"/>
        <end position="71"/>
    </location>
</feature>
<sequence length="145" mass="16462">MNYDYFPQSVFSRTLLTSVFAGILATLGCLIYDVIFRQSTHFNLNPLINVSTLIFAVNLIFLVIGACYYAFKKMFNKGDLVFSIVFILLTLFCAWRGEAAHRSADKVLNSEFHTLLLGVILIMGFTASIIIPVLFNNRKFRDFVV</sequence>
<name>A0A1M4SGN8_9BACT</name>
<reference evidence="2 3" key="1">
    <citation type="submission" date="2016-11" db="EMBL/GenBank/DDBJ databases">
        <authorList>
            <person name="Jaros S."/>
            <person name="Januszkiewicz K."/>
            <person name="Wedrychowicz H."/>
        </authorList>
    </citation>
    <scope>NUCLEOTIDE SEQUENCE [LARGE SCALE GENOMIC DNA]</scope>
    <source>
        <strain evidence="2 3">DSM 18119</strain>
    </source>
</reference>
<keyword evidence="1" id="KW-0812">Transmembrane</keyword>
<dbReference type="STRING" id="1121884.SAMN02745131_00113"/>
<dbReference type="EMBL" id="FQUU01000001">
    <property type="protein sequence ID" value="SHE31434.1"/>
    <property type="molecule type" value="Genomic_DNA"/>
</dbReference>
<evidence type="ECO:0000256" key="1">
    <source>
        <dbReference type="SAM" id="Phobius"/>
    </source>
</evidence>
<dbReference type="AlphaFoldDB" id="A0A1M4SGN8"/>
<feature type="transmembrane region" description="Helical" evidence="1">
    <location>
        <begin position="115"/>
        <end position="135"/>
    </location>
</feature>
<dbReference type="OrthoDB" id="665804at2"/>
<keyword evidence="1" id="KW-1133">Transmembrane helix</keyword>
<dbReference type="RefSeq" id="WP_072833292.1">
    <property type="nucleotide sequence ID" value="NZ_FQUU01000001.1"/>
</dbReference>
<evidence type="ECO:0000313" key="2">
    <source>
        <dbReference type="EMBL" id="SHE31434.1"/>
    </source>
</evidence>
<feature type="transmembrane region" description="Helical" evidence="1">
    <location>
        <begin position="77"/>
        <end position="95"/>
    </location>
</feature>
<keyword evidence="1" id="KW-0472">Membrane</keyword>
<keyword evidence="3" id="KW-1185">Reference proteome</keyword>
<organism evidence="2 3">
    <name type="scientific">Flavisolibacter ginsengisoli DSM 18119</name>
    <dbReference type="NCBI Taxonomy" id="1121884"/>
    <lineage>
        <taxon>Bacteria</taxon>
        <taxon>Pseudomonadati</taxon>
        <taxon>Bacteroidota</taxon>
        <taxon>Chitinophagia</taxon>
        <taxon>Chitinophagales</taxon>
        <taxon>Chitinophagaceae</taxon>
        <taxon>Flavisolibacter</taxon>
    </lineage>
</organism>
<feature type="transmembrane region" description="Helical" evidence="1">
    <location>
        <begin position="15"/>
        <end position="35"/>
    </location>
</feature>